<dbReference type="AlphaFoldDB" id="A0A4U0YZK3"/>
<feature type="domain" description="Cyclic nucleotide-binding" evidence="6">
    <location>
        <begin position="584"/>
        <end position="686"/>
    </location>
</feature>
<feature type="transmembrane region" description="Helical" evidence="5">
    <location>
        <begin position="106"/>
        <end position="125"/>
    </location>
</feature>
<feature type="transmembrane region" description="Helical" evidence="5">
    <location>
        <begin position="333"/>
        <end position="352"/>
    </location>
</feature>
<dbReference type="PANTHER" id="PTHR43310">
    <property type="entry name" value="SULFATE TRANSPORTER YBAR-RELATED"/>
    <property type="match status" value="1"/>
</dbReference>
<dbReference type="Proteomes" id="UP000306340">
    <property type="component" value="Unassembled WGS sequence"/>
</dbReference>
<comment type="subcellular location">
    <subcellularLocation>
        <location evidence="1">Membrane</location>
        <topology evidence="1">Multi-pass membrane protein</topology>
    </subcellularLocation>
</comment>
<dbReference type="GO" id="GO:0016020">
    <property type="term" value="C:membrane"/>
    <property type="evidence" value="ECO:0007669"/>
    <property type="project" value="UniProtKB-SubCell"/>
</dbReference>
<dbReference type="InterPro" id="IPR018490">
    <property type="entry name" value="cNMP-bd_dom_sf"/>
</dbReference>
<dbReference type="SMART" id="SM00100">
    <property type="entry name" value="cNMP"/>
    <property type="match status" value="1"/>
</dbReference>
<evidence type="ECO:0000256" key="2">
    <source>
        <dbReference type="ARBA" id="ARBA00022692"/>
    </source>
</evidence>
<dbReference type="Pfam" id="PF00916">
    <property type="entry name" value="Sulfate_transp"/>
    <property type="match status" value="1"/>
</dbReference>
<feature type="transmembrane region" description="Helical" evidence="5">
    <location>
        <begin position="29"/>
        <end position="62"/>
    </location>
</feature>
<dbReference type="Gene3D" id="3.30.750.24">
    <property type="entry name" value="STAS domain"/>
    <property type="match status" value="1"/>
</dbReference>
<name>A0A4U0YZK3_9RHOB</name>
<accession>A0A4U0YZK3</accession>
<comment type="caution">
    <text evidence="8">The sequence shown here is derived from an EMBL/GenBank/DDBJ whole genome shotgun (WGS) entry which is preliminary data.</text>
</comment>
<evidence type="ECO:0000256" key="5">
    <source>
        <dbReference type="SAM" id="Phobius"/>
    </source>
</evidence>
<protein>
    <submittedName>
        <fullName evidence="8">Cyclic nucleotide-binding domain-containing protein</fullName>
    </submittedName>
</protein>
<dbReference type="Gene3D" id="2.60.120.10">
    <property type="entry name" value="Jelly Rolls"/>
    <property type="match status" value="1"/>
</dbReference>
<evidence type="ECO:0000313" key="9">
    <source>
        <dbReference type="Proteomes" id="UP000306340"/>
    </source>
</evidence>
<dbReference type="CDD" id="cd00038">
    <property type="entry name" value="CAP_ED"/>
    <property type="match status" value="1"/>
</dbReference>
<feature type="transmembrane region" description="Helical" evidence="5">
    <location>
        <begin position="358"/>
        <end position="378"/>
    </location>
</feature>
<dbReference type="Pfam" id="PF00027">
    <property type="entry name" value="cNMP_binding"/>
    <property type="match status" value="1"/>
</dbReference>
<dbReference type="EMBL" id="SWAU01000004">
    <property type="protein sequence ID" value="TKA98352.1"/>
    <property type="molecule type" value="Genomic_DNA"/>
</dbReference>
<evidence type="ECO:0000256" key="1">
    <source>
        <dbReference type="ARBA" id="ARBA00004141"/>
    </source>
</evidence>
<dbReference type="CDD" id="cd07042">
    <property type="entry name" value="STAS_SulP_like_sulfate_transporter"/>
    <property type="match status" value="1"/>
</dbReference>
<feature type="transmembrane region" description="Helical" evidence="5">
    <location>
        <begin position="132"/>
        <end position="157"/>
    </location>
</feature>
<dbReference type="SUPFAM" id="SSF51206">
    <property type="entry name" value="cAMP-binding domain-like"/>
    <property type="match status" value="1"/>
</dbReference>
<proteinExistence type="predicted"/>
<gene>
    <name evidence="8" type="ORF">FAZ78_01045</name>
</gene>
<feature type="domain" description="STAS" evidence="7">
    <location>
        <begin position="448"/>
        <end position="561"/>
    </location>
</feature>
<dbReference type="PANTHER" id="PTHR43310:SF2">
    <property type="entry name" value="SLC26A_SULP TRANSPORTER DOMAIN-CONTAINING PROTEIN"/>
    <property type="match status" value="1"/>
</dbReference>
<sequence>MSRAVPAGGAGRSAGLGCVLGLDATGNCIAIAALVFAGPLAAGLGLGTVLCLIASIVSTLALSRRSRLVPALGIAQDATIALLATTAAGAAMAADAVRPGSGLSTGIAVIGLSTLLTGGVLWAMGRFRMGRLLGLLPFPVALGFLASSGWLLCLAALGLMTGASGLALGPALLATETLPVLVPGLALALTLWLALRVWQGAGALVAVLGIALLGFHLALPLLGFDLSGARALGLLPPDMGGARGLWPELGPLDLSALQGAAGGMAAILLINVVGVILNTSGAELATRSLLDTDQELRASGIANILIGAVGGPAGYLSAGSSIMAHRVGARHPALIWAYLGVLLLALGLAGWIVPLVPVFLTAGLLLFFGVALLEDWFVRPLPRQVTADRVILGAILAVTIFDGILTAVGLGLVLAGGAFIFSYAQVPLLRGPIAVPRRSTIDRGPMAETILAAEWPQVRIARLQGYLFFGSVEALLALLRQEPDLRDARLILDCSAVTGIDSSVGAGLGKLSVLAAGSGAELWLCGLAPDIRDRLERWETGFFAERRLQLAPDMESALEAIEAAMLAAHDLPEDAGGGLAAMLTAAGANHPRVSDLAQAFIREELAPGSTLIRSGAPERDIFVVEAGRLEVRLPHPDGKGLRLRAFASGAMFGELAFYLGLPRSADVKALGPAVAMRLPEAELARMERDDPELAALFHRIAAQALAEKVVRTNALVSGG</sequence>
<evidence type="ECO:0000313" key="8">
    <source>
        <dbReference type="EMBL" id="TKA98352.1"/>
    </source>
</evidence>
<dbReference type="InterPro" id="IPR011547">
    <property type="entry name" value="SLC26A/SulP_dom"/>
</dbReference>
<dbReference type="InterPro" id="IPR000595">
    <property type="entry name" value="cNMP-bd_dom"/>
</dbReference>
<evidence type="ECO:0000256" key="3">
    <source>
        <dbReference type="ARBA" id="ARBA00022989"/>
    </source>
</evidence>
<dbReference type="PROSITE" id="PS50801">
    <property type="entry name" value="STAS"/>
    <property type="match status" value="1"/>
</dbReference>
<feature type="transmembrane region" description="Helical" evidence="5">
    <location>
        <begin position="177"/>
        <end position="195"/>
    </location>
</feature>
<reference evidence="8 9" key="1">
    <citation type="submission" date="2019-04" db="EMBL/GenBank/DDBJ databases">
        <title>Crypto-aerobic microbial life in anoxic (sulfidic) marine sediments.</title>
        <authorList>
            <person name="Bhattacharya S."/>
            <person name="Roy C."/>
            <person name="Mondal N."/>
            <person name="Sarkar J."/>
            <person name="Mandal S."/>
            <person name="Rameez M.J."/>
            <person name="Ghosh W."/>
        </authorList>
    </citation>
    <scope>NUCLEOTIDE SEQUENCE [LARGE SCALE GENOMIC DNA]</scope>
    <source>
        <strain evidence="8 9">SBBC</strain>
    </source>
</reference>
<dbReference type="InterPro" id="IPR036513">
    <property type="entry name" value="STAS_dom_sf"/>
</dbReference>
<feature type="transmembrane region" description="Helical" evidence="5">
    <location>
        <begin position="74"/>
        <end position="94"/>
    </location>
</feature>
<evidence type="ECO:0000259" key="6">
    <source>
        <dbReference type="PROSITE" id="PS50042"/>
    </source>
</evidence>
<organism evidence="8 9">
    <name type="scientific">Cereibacter changlensis</name>
    <dbReference type="NCBI Taxonomy" id="402884"/>
    <lineage>
        <taxon>Bacteria</taxon>
        <taxon>Pseudomonadati</taxon>
        <taxon>Pseudomonadota</taxon>
        <taxon>Alphaproteobacteria</taxon>
        <taxon>Rhodobacterales</taxon>
        <taxon>Paracoccaceae</taxon>
        <taxon>Cereibacter</taxon>
    </lineage>
</organism>
<feature type="transmembrane region" description="Helical" evidence="5">
    <location>
        <begin position="390"/>
        <end position="423"/>
    </location>
</feature>
<evidence type="ECO:0000259" key="7">
    <source>
        <dbReference type="PROSITE" id="PS50801"/>
    </source>
</evidence>
<dbReference type="InterPro" id="IPR014710">
    <property type="entry name" value="RmlC-like_jellyroll"/>
</dbReference>
<dbReference type="Pfam" id="PF01740">
    <property type="entry name" value="STAS"/>
    <property type="match status" value="1"/>
</dbReference>
<keyword evidence="3 5" id="KW-1133">Transmembrane helix</keyword>
<keyword evidence="2 5" id="KW-0812">Transmembrane</keyword>
<feature type="transmembrane region" description="Helical" evidence="5">
    <location>
        <begin position="256"/>
        <end position="277"/>
    </location>
</feature>
<feature type="transmembrane region" description="Helical" evidence="5">
    <location>
        <begin position="202"/>
        <end position="224"/>
    </location>
</feature>
<dbReference type="InterPro" id="IPR052706">
    <property type="entry name" value="Membrane-Transporter-like"/>
</dbReference>
<dbReference type="PROSITE" id="PS50042">
    <property type="entry name" value="CNMP_BINDING_3"/>
    <property type="match status" value="1"/>
</dbReference>
<dbReference type="InterPro" id="IPR002645">
    <property type="entry name" value="STAS_dom"/>
</dbReference>
<dbReference type="SUPFAM" id="SSF52091">
    <property type="entry name" value="SpoIIaa-like"/>
    <property type="match status" value="1"/>
</dbReference>
<evidence type="ECO:0000256" key="4">
    <source>
        <dbReference type="ARBA" id="ARBA00023136"/>
    </source>
</evidence>
<keyword evidence="4 5" id="KW-0472">Membrane</keyword>